<dbReference type="AlphaFoldDB" id="A0A8I2YZH8"/>
<dbReference type="PANTHER" id="PTHR37799:SF1">
    <property type="entry name" value="SMALL RIBOSOMAL SUBUNIT PROTEIN MS23"/>
    <property type="match status" value="1"/>
</dbReference>
<name>A0A8I2YZH8_9AGAM</name>
<accession>A0A8I2YZH8</accession>
<evidence type="ECO:0000256" key="1">
    <source>
        <dbReference type="ARBA" id="ARBA00004173"/>
    </source>
</evidence>
<dbReference type="InterPro" id="IPR059242">
    <property type="entry name" value="mS23_dom"/>
</dbReference>
<keyword evidence="10" id="KW-1185">Reference proteome</keyword>
<sequence length="269" mass="31155">MVRRIASQVHKQVSRLMQANYIREEPLWYQAVLQYPPLPLPSRATPFRALDAENPTRKPTVSSLRPPKMQPSTIRYLEDKLRLQFFRDHPFEAFRPVSIVEGQLVEPEHPVRGKDWSRLSQRTKNPTAEDAVLFAANLHTHHKVSLTVAYTRAVAEFRTLRAEYDIANAFARMEAEAYGTVFPSEVDRTFEKEDKVYKSVERKKALDESALRARKRWRAILNLDSGMGNTWSRGQEYIRRQEDGVRPSHIVDDSIKPPSSPSEEQLFGR</sequence>
<dbReference type="Proteomes" id="UP000683000">
    <property type="component" value="Unassembled WGS sequence"/>
</dbReference>
<reference evidence="9" key="1">
    <citation type="submission" date="2021-03" db="EMBL/GenBank/DDBJ databases">
        <title>Evolutionary innovations through gain and loss of genes in the ectomycorrhizal Boletales.</title>
        <authorList>
            <person name="Wu G."/>
            <person name="Miyauchi S."/>
            <person name="Morin E."/>
            <person name="Yang Z.-L."/>
            <person name="Xu J."/>
            <person name="Martin F.M."/>
        </authorList>
    </citation>
    <scope>NUCLEOTIDE SEQUENCE</scope>
    <source>
        <strain evidence="9">BR01</strain>
    </source>
</reference>
<gene>
    <name evidence="9" type="ORF">JVT61DRAFT_5410</name>
</gene>
<comment type="similarity">
    <text evidence="2">Belongs to the mitochondrion-specific ribosomal protein mS23 family.</text>
</comment>
<comment type="subcellular location">
    <subcellularLocation>
        <location evidence="1">Mitochondrion</location>
    </subcellularLocation>
</comment>
<keyword evidence="4" id="KW-0496">Mitochondrion</keyword>
<proteinExistence type="inferred from homology"/>
<dbReference type="EMBL" id="JAGFBS010000002">
    <property type="protein sequence ID" value="KAG6381015.1"/>
    <property type="molecule type" value="Genomic_DNA"/>
</dbReference>
<dbReference type="InterPro" id="IPR016939">
    <property type="entry name" value="Ribosomal_mS23_fun"/>
</dbReference>
<dbReference type="GO" id="GO:0003735">
    <property type="term" value="F:structural constituent of ribosome"/>
    <property type="evidence" value="ECO:0007669"/>
    <property type="project" value="InterPro"/>
</dbReference>
<feature type="region of interest" description="Disordered" evidence="8">
    <location>
        <begin position="242"/>
        <end position="269"/>
    </location>
</feature>
<evidence type="ECO:0000256" key="3">
    <source>
        <dbReference type="ARBA" id="ARBA00022980"/>
    </source>
</evidence>
<dbReference type="PANTHER" id="PTHR37799">
    <property type="entry name" value="37S RIBOSOMAL PROTEIN S25, MITOCHONDRIAL"/>
    <property type="match status" value="1"/>
</dbReference>
<dbReference type="Pfam" id="PF13741">
    <property type="entry name" value="MRP-S25"/>
    <property type="match status" value="1"/>
</dbReference>
<evidence type="ECO:0000256" key="2">
    <source>
        <dbReference type="ARBA" id="ARBA00009864"/>
    </source>
</evidence>
<evidence type="ECO:0000313" key="10">
    <source>
        <dbReference type="Proteomes" id="UP000683000"/>
    </source>
</evidence>
<evidence type="ECO:0000256" key="7">
    <source>
        <dbReference type="ARBA" id="ARBA00035421"/>
    </source>
</evidence>
<feature type="compositionally biased region" description="Basic and acidic residues" evidence="8">
    <location>
        <begin position="242"/>
        <end position="255"/>
    </location>
</feature>
<comment type="caution">
    <text evidence="9">The sequence shown here is derived from an EMBL/GenBank/DDBJ whole genome shotgun (WGS) entry which is preliminary data.</text>
</comment>
<dbReference type="OrthoDB" id="5542239at2759"/>
<keyword evidence="5" id="KW-0687">Ribonucleoprotein</keyword>
<evidence type="ECO:0000256" key="6">
    <source>
        <dbReference type="ARBA" id="ARBA00035137"/>
    </source>
</evidence>
<evidence type="ECO:0000256" key="4">
    <source>
        <dbReference type="ARBA" id="ARBA00023128"/>
    </source>
</evidence>
<protein>
    <recommendedName>
        <fullName evidence="6">Small ribosomal subunit protein mS23</fullName>
    </recommendedName>
    <alternativeName>
        <fullName evidence="7">37S ribosomal protein S25, mitochondrial</fullName>
    </alternativeName>
</protein>
<evidence type="ECO:0000313" key="9">
    <source>
        <dbReference type="EMBL" id="KAG6381015.1"/>
    </source>
</evidence>
<dbReference type="GO" id="GO:0005763">
    <property type="term" value="C:mitochondrial small ribosomal subunit"/>
    <property type="evidence" value="ECO:0007669"/>
    <property type="project" value="InterPro"/>
</dbReference>
<organism evidence="9 10">
    <name type="scientific">Boletus reticuloceps</name>
    <dbReference type="NCBI Taxonomy" id="495285"/>
    <lineage>
        <taxon>Eukaryota</taxon>
        <taxon>Fungi</taxon>
        <taxon>Dikarya</taxon>
        <taxon>Basidiomycota</taxon>
        <taxon>Agaricomycotina</taxon>
        <taxon>Agaricomycetes</taxon>
        <taxon>Agaricomycetidae</taxon>
        <taxon>Boletales</taxon>
        <taxon>Boletineae</taxon>
        <taxon>Boletaceae</taxon>
        <taxon>Boletoideae</taxon>
        <taxon>Boletus</taxon>
    </lineage>
</organism>
<keyword evidence="3 9" id="KW-0689">Ribosomal protein</keyword>
<evidence type="ECO:0000256" key="8">
    <source>
        <dbReference type="SAM" id="MobiDB-lite"/>
    </source>
</evidence>
<evidence type="ECO:0000256" key="5">
    <source>
        <dbReference type="ARBA" id="ARBA00023274"/>
    </source>
</evidence>
<dbReference type="CDD" id="cd23701">
    <property type="entry name" value="At1g26750"/>
    <property type="match status" value="1"/>
</dbReference>